<feature type="domain" description="Acyl-CoA dehydrogenase/oxidase N-terminal" evidence="9">
    <location>
        <begin position="8"/>
        <end position="120"/>
    </location>
</feature>
<protein>
    <submittedName>
        <fullName evidence="10">Acyl-CoA dehydrogenase</fullName>
    </submittedName>
</protein>
<dbReference type="PANTHER" id="PTHR43884:SF12">
    <property type="entry name" value="ISOVALERYL-COA DEHYDROGENASE, MITOCHONDRIAL-RELATED"/>
    <property type="match status" value="1"/>
</dbReference>
<organism evidence="10 11">
    <name type="scientific">Paraferrimonas sedimenticola</name>
    <dbReference type="NCBI Taxonomy" id="375674"/>
    <lineage>
        <taxon>Bacteria</taxon>
        <taxon>Pseudomonadati</taxon>
        <taxon>Pseudomonadota</taxon>
        <taxon>Gammaproteobacteria</taxon>
        <taxon>Alteromonadales</taxon>
        <taxon>Ferrimonadaceae</taxon>
        <taxon>Paraferrimonas</taxon>
    </lineage>
</organism>
<dbReference type="PROSITE" id="PS00073">
    <property type="entry name" value="ACYL_COA_DH_2"/>
    <property type="match status" value="1"/>
</dbReference>
<dbReference type="InterPro" id="IPR009075">
    <property type="entry name" value="AcylCo_DH/oxidase_C"/>
</dbReference>
<proteinExistence type="inferred from homology"/>
<dbReference type="FunFam" id="2.40.110.10:FF:000002">
    <property type="entry name" value="Acyl-CoA dehydrogenase fadE12"/>
    <property type="match status" value="1"/>
</dbReference>
<dbReference type="RefSeq" id="WP_095505919.1">
    <property type="nucleotide sequence ID" value="NZ_BSNC01000001.1"/>
</dbReference>
<evidence type="ECO:0000256" key="5">
    <source>
        <dbReference type="ARBA" id="ARBA00023002"/>
    </source>
</evidence>
<dbReference type="InterPro" id="IPR006089">
    <property type="entry name" value="Acyl-CoA_DH_CS"/>
</dbReference>
<evidence type="ECO:0000259" key="7">
    <source>
        <dbReference type="Pfam" id="PF00441"/>
    </source>
</evidence>
<reference evidence="10" key="2">
    <citation type="submission" date="2023-01" db="EMBL/GenBank/DDBJ databases">
        <title>Draft genome sequence of Paraferrimonas sedimenticola strain NBRC 101628.</title>
        <authorList>
            <person name="Sun Q."/>
            <person name="Mori K."/>
        </authorList>
    </citation>
    <scope>NUCLEOTIDE SEQUENCE</scope>
    <source>
        <strain evidence="10">NBRC 101628</strain>
    </source>
</reference>
<feature type="domain" description="Acyl-CoA dehydrogenase/oxidase C-terminal" evidence="7">
    <location>
        <begin position="234"/>
        <end position="380"/>
    </location>
</feature>
<dbReference type="FunFam" id="1.20.140.10:FF:000001">
    <property type="entry name" value="Acyl-CoA dehydrogenase"/>
    <property type="match status" value="1"/>
</dbReference>
<dbReference type="InterPro" id="IPR013786">
    <property type="entry name" value="AcylCoA_DH/ox_N"/>
</dbReference>
<evidence type="ECO:0000313" key="11">
    <source>
        <dbReference type="Proteomes" id="UP001161422"/>
    </source>
</evidence>
<keyword evidence="3 6" id="KW-0285">Flavoprotein</keyword>
<dbReference type="EMBL" id="BSNC01000001">
    <property type="protein sequence ID" value="GLP95049.1"/>
    <property type="molecule type" value="Genomic_DNA"/>
</dbReference>
<evidence type="ECO:0000313" key="10">
    <source>
        <dbReference type="EMBL" id="GLP95049.1"/>
    </source>
</evidence>
<dbReference type="Gene3D" id="2.40.110.10">
    <property type="entry name" value="Butyryl-CoA Dehydrogenase, subunit A, domain 2"/>
    <property type="match status" value="1"/>
</dbReference>
<keyword evidence="5 6" id="KW-0560">Oxidoreductase</keyword>
<reference evidence="10" key="1">
    <citation type="journal article" date="2014" name="Int. J. Syst. Evol. Microbiol.">
        <title>Complete genome sequence of Corynebacterium casei LMG S-19264T (=DSM 44701T), isolated from a smear-ripened cheese.</title>
        <authorList>
            <consortium name="US DOE Joint Genome Institute (JGI-PGF)"/>
            <person name="Walter F."/>
            <person name="Albersmeier A."/>
            <person name="Kalinowski J."/>
            <person name="Ruckert C."/>
        </authorList>
    </citation>
    <scope>NUCLEOTIDE SEQUENCE</scope>
    <source>
        <strain evidence="10">NBRC 101628</strain>
    </source>
</reference>
<comment type="cofactor">
    <cofactor evidence="1 6">
        <name>FAD</name>
        <dbReference type="ChEBI" id="CHEBI:57692"/>
    </cofactor>
</comment>
<dbReference type="InterPro" id="IPR046373">
    <property type="entry name" value="Acyl-CoA_Oxase/DH_mid-dom_sf"/>
</dbReference>
<comment type="similarity">
    <text evidence="2 6">Belongs to the acyl-CoA dehydrogenase family.</text>
</comment>
<comment type="caution">
    <text evidence="10">The sequence shown here is derived from an EMBL/GenBank/DDBJ whole genome shotgun (WGS) entry which is preliminary data.</text>
</comment>
<feature type="domain" description="Acyl-CoA oxidase/dehydrogenase middle" evidence="8">
    <location>
        <begin position="124"/>
        <end position="220"/>
    </location>
</feature>
<dbReference type="InterPro" id="IPR009100">
    <property type="entry name" value="AcylCoA_DH/oxidase_NM_dom_sf"/>
</dbReference>
<keyword evidence="11" id="KW-1185">Reference proteome</keyword>
<dbReference type="Gene3D" id="1.20.140.10">
    <property type="entry name" value="Butyryl-CoA Dehydrogenase, subunit A, domain 3"/>
    <property type="match status" value="1"/>
</dbReference>
<evidence type="ECO:0000259" key="9">
    <source>
        <dbReference type="Pfam" id="PF02771"/>
    </source>
</evidence>
<dbReference type="FunFam" id="1.10.540.10:FF:000026">
    <property type="entry name" value="Acyl-CoA dehydrogenase medium chain"/>
    <property type="match status" value="1"/>
</dbReference>
<dbReference type="Gene3D" id="1.10.540.10">
    <property type="entry name" value="Acyl-CoA dehydrogenase/oxidase, N-terminal domain"/>
    <property type="match status" value="1"/>
</dbReference>
<dbReference type="Pfam" id="PF02771">
    <property type="entry name" value="Acyl-CoA_dh_N"/>
    <property type="match status" value="1"/>
</dbReference>
<dbReference type="PANTHER" id="PTHR43884">
    <property type="entry name" value="ACYL-COA DEHYDROGENASE"/>
    <property type="match status" value="1"/>
</dbReference>
<dbReference type="GO" id="GO:0050660">
    <property type="term" value="F:flavin adenine dinucleotide binding"/>
    <property type="evidence" value="ECO:0007669"/>
    <property type="project" value="InterPro"/>
</dbReference>
<evidence type="ECO:0000256" key="6">
    <source>
        <dbReference type="RuleBase" id="RU362125"/>
    </source>
</evidence>
<dbReference type="SUPFAM" id="SSF56645">
    <property type="entry name" value="Acyl-CoA dehydrogenase NM domain-like"/>
    <property type="match status" value="1"/>
</dbReference>
<dbReference type="Proteomes" id="UP001161422">
    <property type="component" value="Unassembled WGS sequence"/>
</dbReference>
<sequence length="383" mass="42553">MKDNELQQELDLFRDTLVRFMDNEIAPHYEQWEKDKLIPKEFWLKMGAEGLLCCDIPEEYGGYGVPVHFNMLVGEELAKAGYYALATNVTVHADIVAHYLLNFGTEEQKQKYLPAMVSGECIGAICMTEPSCGSDLQGMKTTAIANESGWLMNGSKTFITNGQNASLYIVAARTDLQAKPAKGTSLFLVEGDQAGFQRGTNLDKIGQAAGDTSELFFDNVELGKDQLLGQLNYGFIGLMKELPRERLALACGAVAHAEGAMALAVDYVKERQAFGAPLSNLQTIRHKLAEMATQIEIHRVLIEEYKDRLFDKALSTEQASIAKLSCTEMECKVIDDALQLFGGYGYMKEYPIARFYVDARVQRIYGGTSEIMKEIVGRSLVRD</sequence>
<name>A0AA37VSZ7_9GAMM</name>
<dbReference type="SUPFAM" id="SSF47203">
    <property type="entry name" value="Acyl-CoA dehydrogenase C-terminal domain-like"/>
    <property type="match status" value="1"/>
</dbReference>
<dbReference type="GO" id="GO:0003995">
    <property type="term" value="F:acyl-CoA dehydrogenase activity"/>
    <property type="evidence" value="ECO:0007669"/>
    <property type="project" value="InterPro"/>
</dbReference>
<dbReference type="InterPro" id="IPR037069">
    <property type="entry name" value="AcylCoA_DH/ox_N_sf"/>
</dbReference>
<dbReference type="Pfam" id="PF00441">
    <property type="entry name" value="Acyl-CoA_dh_1"/>
    <property type="match status" value="1"/>
</dbReference>
<dbReference type="AlphaFoldDB" id="A0AA37VSZ7"/>
<evidence type="ECO:0000256" key="2">
    <source>
        <dbReference type="ARBA" id="ARBA00009347"/>
    </source>
</evidence>
<evidence type="ECO:0000256" key="1">
    <source>
        <dbReference type="ARBA" id="ARBA00001974"/>
    </source>
</evidence>
<dbReference type="Pfam" id="PF02770">
    <property type="entry name" value="Acyl-CoA_dh_M"/>
    <property type="match status" value="1"/>
</dbReference>
<gene>
    <name evidence="10" type="primary">acadL</name>
    <name evidence="10" type="ORF">GCM10007895_03550</name>
</gene>
<keyword evidence="4 6" id="KW-0274">FAD</keyword>
<accession>A0AA37VSZ7</accession>
<dbReference type="InterPro" id="IPR036250">
    <property type="entry name" value="AcylCo_DH-like_C"/>
</dbReference>
<evidence type="ECO:0000256" key="3">
    <source>
        <dbReference type="ARBA" id="ARBA00022630"/>
    </source>
</evidence>
<dbReference type="InterPro" id="IPR006091">
    <property type="entry name" value="Acyl-CoA_Oxase/DH_mid-dom"/>
</dbReference>
<evidence type="ECO:0000256" key="4">
    <source>
        <dbReference type="ARBA" id="ARBA00022827"/>
    </source>
</evidence>
<evidence type="ECO:0000259" key="8">
    <source>
        <dbReference type="Pfam" id="PF02770"/>
    </source>
</evidence>